<feature type="domain" description="Fungal-type protein kinase" evidence="2">
    <location>
        <begin position="164"/>
        <end position="253"/>
    </location>
</feature>
<dbReference type="InterPro" id="IPR040976">
    <property type="entry name" value="Pkinase_fungal"/>
</dbReference>
<dbReference type="InParanoid" id="A0A409X486"/>
<evidence type="ECO:0000313" key="4">
    <source>
        <dbReference type="Proteomes" id="UP000283269"/>
    </source>
</evidence>
<organism evidence="3 4">
    <name type="scientific">Psilocybe cyanescens</name>
    <dbReference type="NCBI Taxonomy" id="93625"/>
    <lineage>
        <taxon>Eukaryota</taxon>
        <taxon>Fungi</taxon>
        <taxon>Dikarya</taxon>
        <taxon>Basidiomycota</taxon>
        <taxon>Agaricomycotina</taxon>
        <taxon>Agaricomycetes</taxon>
        <taxon>Agaricomycetidae</taxon>
        <taxon>Agaricales</taxon>
        <taxon>Agaricineae</taxon>
        <taxon>Strophariaceae</taxon>
        <taxon>Psilocybe</taxon>
    </lineage>
</organism>
<dbReference type="OrthoDB" id="3064722at2759"/>
<comment type="caution">
    <text evidence="3">The sequence shown here is derived from an EMBL/GenBank/DDBJ whole genome shotgun (WGS) entry which is preliminary data.</text>
</comment>
<accession>A0A409X486</accession>
<dbReference type="Pfam" id="PF17667">
    <property type="entry name" value="Pkinase_fungal"/>
    <property type="match status" value="1"/>
</dbReference>
<protein>
    <recommendedName>
        <fullName evidence="2">Fungal-type protein kinase domain-containing protein</fullName>
    </recommendedName>
</protein>
<name>A0A409X486_PSICY</name>
<feature type="non-terminal residue" evidence="3">
    <location>
        <position position="255"/>
    </location>
</feature>
<dbReference type="AlphaFoldDB" id="A0A409X486"/>
<sequence>MPSNNEPITSNPTLNHIRNPSVTPRKTVTGDGTNKITVLRSHIGSEMDGEFVICDIDKFMEHYLPFVPTEDHVKLCVETKLKPDKQMDESEGYVFTAFRDTPIIKKEVVVRGTEMELYAPLEPIANSISGFDLDDLGRKHNKFNYRNVPHDTIKSDINGSNHKVDACFTTDEKVEFRDHCISTWGMAVPIEQKVSTSKTDRLDNNEKILSANVQIMNDDIRRMFTFGITFEADQMTLWYHSRSHSAVSESFNFVK</sequence>
<feature type="region of interest" description="Disordered" evidence="1">
    <location>
        <begin position="1"/>
        <end position="33"/>
    </location>
</feature>
<proteinExistence type="predicted"/>
<gene>
    <name evidence="3" type="ORF">CVT25_006732</name>
</gene>
<reference evidence="3 4" key="1">
    <citation type="journal article" date="2018" name="Evol. Lett.">
        <title>Horizontal gene cluster transfer increased hallucinogenic mushroom diversity.</title>
        <authorList>
            <person name="Reynolds H.T."/>
            <person name="Vijayakumar V."/>
            <person name="Gluck-Thaler E."/>
            <person name="Korotkin H.B."/>
            <person name="Matheny P.B."/>
            <person name="Slot J.C."/>
        </authorList>
    </citation>
    <scope>NUCLEOTIDE SEQUENCE [LARGE SCALE GENOMIC DNA]</scope>
    <source>
        <strain evidence="3 4">2631</strain>
    </source>
</reference>
<dbReference type="EMBL" id="NHYD01002687">
    <property type="protein sequence ID" value="PPQ85562.1"/>
    <property type="molecule type" value="Genomic_DNA"/>
</dbReference>
<evidence type="ECO:0000256" key="1">
    <source>
        <dbReference type="SAM" id="MobiDB-lite"/>
    </source>
</evidence>
<evidence type="ECO:0000313" key="3">
    <source>
        <dbReference type="EMBL" id="PPQ85562.1"/>
    </source>
</evidence>
<keyword evidence="4" id="KW-1185">Reference proteome</keyword>
<evidence type="ECO:0000259" key="2">
    <source>
        <dbReference type="Pfam" id="PF17667"/>
    </source>
</evidence>
<dbReference type="Proteomes" id="UP000283269">
    <property type="component" value="Unassembled WGS sequence"/>
</dbReference>